<sequence length="156" mass="17134">MTADKLLNFFKLKAPQIVNASSTGAGWEIWLQTELILALREANQGYSGARELPYPSPLSKSRLDIGIGHNQEYYAIEMKVESAFKAKPFLSRILKDVTKIGYYSVQGSPVKLTKYVVGIAYGVAAKAQMKQYSVDNAGQVGYCEQNGLGILLILVP</sequence>
<evidence type="ECO:0008006" key="3">
    <source>
        <dbReference type="Google" id="ProtNLM"/>
    </source>
</evidence>
<dbReference type="OrthoDB" id="764716at2"/>
<protein>
    <recommendedName>
        <fullName evidence="3">PD-(D/E)XK nuclease superfamily protein</fullName>
    </recommendedName>
</protein>
<keyword evidence="2" id="KW-1185">Reference proteome</keyword>
<accession>A0A1G8AI21</accession>
<evidence type="ECO:0000313" key="2">
    <source>
        <dbReference type="Proteomes" id="UP000199643"/>
    </source>
</evidence>
<evidence type="ECO:0000313" key="1">
    <source>
        <dbReference type="EMBL" id="SDH20612.1"/>
    </source>
</evidence>
<proteinExistence type="predicted"/>
<dbReference type="Proteomes" id="UP000199643">
    <property type="component" value="Unassembled WGS sequence"/>
</dbReference>
<dbReference type="AlphaFoldDB" id="A0A1G8AI21"/>
<gene>
    <name evidence="1" type="ORF">SAMN05421827_11918</name>
</gene>
<dbReference type="RefSeq" id="WP_090502863.1">
    <property type="nucleotide sequence ID" value="NZ_FNCH01000019.1"/>
</dbReference>
<dbReference type="STRING" id="405671.SAMN05421827_11918"/>
<reference evidence="2" key="1">
    <citation type="submission" date="2016-10" db="EMBL/GenBank/DDBJ databases">
        <authorList>
            <person name="Varghese N."/>
            <person name="Submissions S."/>
        </authorList>
    </citation>
    <scope>NUCLEOTIDE SEQUENCE [LARGE SCALE GENOMIC DNA]</scope>
    <source>
        <strain evidence="2">DSM 17933</strain>
    </source>
</reference>
<dbReference type="EMBL" id="FNCH01000019">
    <property type="protein sequence ID" value="SDH20612.1"/>
    <property type="molecule type" value="Genomic_DNA"/>
</dbReference>
<organism evidence="1 2">
    <name type="scientific">Pedobacter terrae</name>
    <dbReference type="NCBI Taxonomy" id="405671"/>
    <lineage>
        <taxon>Bacteria</taxon>
        <taxon>Pseudomonadati</taxon>
        <taxon>Bacteroidota</taxon>
        <taxon>Sphingobacteriia</taxon>
        <taxon>Sphingobacteriales</taxon>
        <taxon>Sphingobacteriaceae</taxon>
        <taxon>Pedobacter</taxon>
    </lineage>
</organism>
<name>A0A1G8AI21_9SPHI</name>